<evidence type="ECO:0000256" key="4">
    <source>
        <dbReference type="ARBA" id="ARBA00022777"/>
    </source>
</evidence>
<dbReference type="Gene3D" id="3.30.565.10">
    <property type="entry name" value="Histidine kinase-like ATPase, C-terminal domain"/>
    <property type="match status" value="1"/>
</dbReference>
<dbReference type="PANTHER" id="PTHR24421:SF58">
    <property type="entry name" value="SIGNAL TRANSDUCTION HISTIDINE-PROTEIN KINASE_PHOSPHATASE UHPB"/>
    <property type="match status" value="1"/>
</dbReference>
<dbReference type="EMBL" id="WMIF01000007">
    <property type="protein sequence ID" value="MTH34312.1"/>
    <property type="molecule type" value="Genomic_DNA"/>
</dbReference>
<dbReference type="InterPro" id="IPR011712">
    <property type="entry name" value="Sig_transdc_His_kin_sub3_dim/P"/>
</dbReference>
<dbReference type="OrthoDB" id="9778496at2"/>
<dbReference type="SUPFAM" id="SSF55874">
    <property type="entry name" value="ATPase domain of HSP90 chaperone/DNA topoisomerase II/histidine kinase"/>
    <property type="match status" value="1"/>
</dbReference>
<dbReference type="InterPro" id="IPR050482">
    <property type="entry name" value="Sensor_HK_TwoCompSys"/>
</dbReference>
<gene>
    <name evidence="8" type="ORF">GL279_06820</name>
</gene>
<dbReference type="PROSITE" id="PS50885">
    <property type="entry name" value="HAMP"/>
    <property type="match status" value="1"/>
</dbReference>
<proteinExistence type="predicted"/>
<sequence length="484" mass="52166">MTAPAEGLGYAAHTRADAGSGAGWLPRRLPMRRLALALACTVSMALCLVVAAVLILNAGNAVREETESSFRIASDTVRQRMPPSFGGRDTMGDAIRLTEEIDGLRHVSAQILDSNGQPLQLRAHGHQRAEPAAPRWFSALITPEPLQELVPITHYPNVLGMLRVASDPTDEIAEVWEDFSIILPVLFLTGLAMVLLTLGLISVVSHRLRLVQEAMDRMRQGELSVRAPGARLTELAELAEGVNALASHLQAERAENDLLQTRLIGSSEAERSRIALDLHDEMGPELFALRAAVSHAQSMAAEVEAPMGPALADTLEAIARHAGAVQKSARTAINDLRPMLLGEATLTELLAELVAGFRDVSPQTRVVLDLDPDTDIASPGELAELSIYRFVRESVLNAMRHGRAGLVRISLETAPGTASGAGPEIVVRVTDNGGGPKPAPDQDRVMPSFGQIGMQDRARALGATYLPLWRENRLTHTELRMPLP</sequence>
<dbReference type="CDD" id="cd16917">
    <property type="entry name" value="HATPase_UhpB-NarQ-NarX-like"/>
    <property type="match status" value="1"/>
</dbReference>
<keyword evidence="9" id="KW-1185">Reference proteome</keyword>
<dbReference type="SMART" id="SM00304">
    <property type="entry name" value="HAMP"/>
    <property type="match status" value="1"/>
</dbReference>
<dbReference type="RefSeq" id="WP_155063877.1">
    <property type="nucleotide sequence ID" value="NZ_WMIF01000007.1"/>
</dbReference>
<dbReference type="InterPro" id="IPR036890">
    <property type="entry name" value="HATPase_C_sf"/>
</dbReference>
<dbReference type="Proteomes" id="UP000442533">
    <property type="component" value="Unassembled WGS sequence"/>
</dbReference>
<keyword evidence="4" id="KW-0418">Kinase</keyword>
<keyword evidence="6" id="KW-0812">Transmembrane</keyword>
<comment type="caution">
    <text evidence="8">The sequence shown here is derived from an EMBL/GenBank/DDBJ whole genome shotgun (WGS) entry which is preliminary data.</text>
</comment>
<feature type="transmembrane region" description="Helical" evidence="6">
    <location>
        <begin position="34"/>
        <end position="56"/>
    </location>
</feature>
<accession>A0A844H0E8</accession>
<dbReference type="Gene3D" id="6.10.340.10">
    <property type="match status" value="1"/>
</dbReference>
<dbReference type="Pfam" id="PF07730">
    <property type="entry name" value="HisKA_3"/>
    <property type="match status" value="1"/>
</dbReference>
<evidence type="ECO:0000259" key="7">
    <source>
        <dbReference type="PROSITE" id="PS50885"/>
    </source>
</evidence>
<keyword evidence="5" id="KW-0902">Two-component regulatory system</keyword>
<protein>
    <submittedName>
        <fullName evidence="8">HAMP domain-containing protein</fullName>
    </submittedName>
</protein>
<keyword evidence="2" id="KW-0597">Phosphoprotein</keyword>
<dbReference type="InterPro" id="IPR032244">
    <property type="entry name" value="LapD_MoxY_N"/>
</dbReference>
<evidence type="ECO:0000256" key="5">
    <source>
        <dbReference type="ARBA" id="ARBA00023012"/>
    </source>
</evidence>
<dbReference type="GO" id="GO:0000155">
    <property type="term" value="F:phosphorelay sensor kinase activity"/>
    <property type="evidence" value="ECO:0007669"/>
    <property type="project" value="InterPro"/>
</dbReference>
<keyword evidence="6" id="KW-0472">Membrane</keyword>
<dbReference type="CDD" id="cd06225">
    <property type="entry name" value="HAMP"/>
    <property type="match status" value="1"/>
</dbReference>
<dbReference type="GO" id="GO:0016020">
    <property type="term" value="C:membrane"/>
    <property type="evidence" value="ECO:0007669"/>
    <property type="project" value="UniProtKB-SubCell"/>
</dbReference>
<comment type="subcellular location">
    <subcellularLocation>
        <location evidence="1">Membrane</location>
    </subcellularLocation>
</comment>
<feature type="domain" description="HAMP" evidence="7">
    <location>
        <begin position="202"/>
        <end position="254"/>
    </location>
</feature>
<evidence type="ECO:0000256" key="2">
    <source>
        <dbReference type="ARBA" id="ARBA00022553"/>
    </source>
</evidence>
<evidence type="ECO:0000313" key="8">
    <source>
        <dbReference type="EMBL" id="MTH34312.1"/>
    </source>
</evidence>
<dbReference type="Gene3D" id="1.20.5.1930">
    <property type="match status" value="1"/>
</dbReference>
<evidence type="ECO:0000256" key="3">
    <source>
        <dbReference type="ARBA" id="ARBA00022679"/>
    </source>
</evidence>
<dbReference type="Pfam" id="PF00672">
    <property type="entry name" value="HAMP"/>
    <property type="match status" value="1"/>
</dbReference>
<evidence type="ECO:0000313" key="9">
    <source>
        <dbReference type="Proteomes" id="UP000442533"/>
    </source>
</evidence>
<reference evidence="8 9" key="1">
    <citation type="submission" date="2019-11" db="EMBL/GenBank/DDBJ databases">
        <authorList>
            <person name="Dong K."/>
        </authorList>
    </citation>
    <scope>NUCLEOTIDE SEQUENCE [LARGE SCALE GENOMIC DNA]</scope>
    <source>
        <strain evidence="8 9">JCM 17370</strain>
    </source>
</reference>
<keyword evidence="3" id="KW-0808">Transferase</keyword>
<evidence type="ECO:0000256" key="1">
    <source>
        <dbReference type="ARBA" id="ARBA00004370"/>
    </source>
</evidence>
<feature type="transmembrane region" description="Helical" evidence="6">
    <location>
        <begin position="181"/>
        <end position="205"/>
    </location>
</feature>
<organism evidence="8 9">
    <name type="scientific">Paracoccus limosus</name>
    <dbReference type="NCBI Taxonomy" id="913252"/>
    <lineage>
        <taxon>Bacteria</taxon>
        <taxon>Pseudomonadati</taxon>
        <taxon>Pseudomonadota</taxon>
        <taxon>Alphaproteobacteria</taxon>
        <taxon>Rhodobacterales</taxon>
        <taxon>Paracoccaceae</taxon>
        <taxon>Paracoccus</taxon>
    </lineage>
</organism>
<dbReference type="Pfam" id="PF16448">
    <property type="entry name" value="LapD_MoxY_N"/>
    <property type="match status" value="1"/>
</dbReference>
<dbReference type="PANTHER" id="PTHR24421">
    <property type="entry name" value="NITRATE/NITRITE SENSOR PROTEIN NARX-RELATED"/>
    <property type="match status" value="1"/>
</dbReference>
<dbReference type="GO" id="GO:0046983">
    <property type="term" value="F:protein dimerization activity"/>
    <property type="evidence" value="ECO:0007669"/>
    <property type="project" value="InterPro"/>
</dbReference>
<dbReference type="AlphaFoldDB" id="A0A844H0E8"/>
<name>A0A844H0E8_9RHOB</name>
<evidence type="ECO:0000256" key="6">
    <source>
        <dbReference type="SAM" id="Phobius"/>
    </source>
</evidence>
<dbReference type="InterPro" id="IPR003660">
    <property type="entry name" value="HAMP_dom"/>
</dbReference>
<keyword evidence="6" id="KW-1133">Transmembrane helix</keyword>